<dbReference type="PANTHER" id="PTHR45784:SF3">
    <property type="entry name" value="C-TYPE LECTIN DOMAIN FAMILY 4 MEMBER K-LIKE-RELATED"/>
    <property type="match status" value="1"/>
</dbReference>
<dbReference type="EMBL" id="MU551610">
    <property type="protein sequence ID" value="KAI5622886.1"/>
    <property type="molecule type" value="Genomic_DNA"/>
</dbReference>
<feature type="domain" description="C-type lectin" evidence="2">
    <location>
        <begin position="483"/>
        <end position="595"/>
    </location>
</feature>
<feature type="domain" description="C-type lectin" evidence="2">
    <location>
        <begin position="15"/>
        <end position="125"/>
    </location>
</feature>
<feature type="domain" description="C-type lectin" evidence="2">
    <location>
        <begin position="600"/>
        <end position="706"/>
    </location>
</feature>
<sequence length="942" mass="109163">FTGAVPLVLSVTHKYYLIQDERNWADARSYCQSTHTDLAVIKSNEDMIQLQNEADSQQFSSYAWIGMYMNMYGFHWTYGDEPLGSLMFWEDGEPNNVWGDQNCVVITPWGWDDLECYKYRPYICLDETKTGSDRYIYIDDSVEWTDAQTYCRQHYTDLASAKDENEQSLLQSIISGKAWIGLIKDGWKWVDQTNFSYVTWTSGEPDNYWENENCGYLKMGEAGDSQCTEIMPFFCYAGAVPLVLSVTHTYYLIQDARNWTDAQSYCQSTHTDLAVIKSNEDMIQLQNEADSQQFSSSAWIGMYNDINKWHWSYGYEPVGNLRAWQPGEPNNNWGDQNCGAISPWGWWDLECYEFRPYICFDETKTGSDRYIYVDVSVEWTDAQTYCRQHYTDLASANDENENALIQSIIPGGTWFGLIKDGWQWVDQTNFSYVPWISGEPDNYYWNENCGYLEKGEAGDLQCTEIMPFFCYSGAVPLVLSVTHTYYLIRDARNWTDARSYCQSTHTDLAVIKSNEDMIQLQNEANSQQFSSSAWIGMYNDINKWHWSYGYEPVGSLKAWQPGEPNNRWGHQNCGAISPLGWWDLTCHEILPYICFDETKTGSDRYIYNADKRAWTDAQTYCRRYYTDLASAKDQNENALIQSIIPGGTWFGLIRDGWQWVDQTNFSYVPWISGEPDNYYSNENCGYLKMGKAGDSQCTEIMPFFCYSGAIPLVLSVTHTYYLIRDARNWMDARTYCQSTHTDLAVIKSNEDMIQLQNEANSQQFSSSAWIGMYNDINKWHWSYGYEPVGSLKAWQPGEPNNRWGHQNCGAISPLGWWDLTCHEILPYICFDETKTGSDRYIYNADKRAWTDAQTYCRRYYTDLASAKDQNENALIQSIIPGGTWFGLIRDGWQWVDQTNFSYVPWISGEPDNYYSNENCGYLKMGKAGDSQCTEIMPFFCYS</sequence>
<proteinExistence type="predicted"/>
<dbReference type="InterPro" id="IPR018378">
    <property type="entry name" value="C-type_lectin_CS"/>
</dbReference>
<evidence type="ECO:0000313" key="3">
    <source>
        <dbReference type="EMBL" id="KAI5622886.1"/>
    </source>
</evidence>
<dbReference type="SMART" id="SM00034">
    <property type="entry name" value="CLECT"/>
    <property type="match status" value="8"/>
</dbReference>
<feature type="domain" description="C-type lectin" evidence="2">
    <location>
        <begin position="365"/>
        <end position="471"/>
    </location>
</feature>
<dbReference type="InterPro" id="IPR016186">
    <property type="entry name" value="C-type_lectin-like/link_sf"/>
</dbReference>
<dbReference type="PROSITE" id="PS50041">
    <property type="entry name" value="C_TYPE_LECTIN_2"/>
    <property type="match status" value="8"/>
</dbReference>
<evidence type="ECO:0000256" key="1">
    <source>
        <dbReference type="ARBA" id="ARBA00023157"/>
    </source>
</evidence>
<dbReference type="PROSITE" id="PS00615">
    <property type="entry name" value="C_TYPE_LECTIN_1"/>
    <property type="match status" value="4"/>
</dbReference>
<organism evidence="3 4">
    <name type="scientific">Silurus asotus</name>
    <name type="common">Amur catfish</name>
    <name type="synonym">Parasilurus asotus</name>
    <dbReference type="NCBI Taxonomy" id="30991"/>
    <lineage>
        <taxon>Eukaryota</taxon>
        <taxon>Metazoa</taxon>
        <taxon>Chordata</taxon>
        <taxon>Craniata</taxon>
        <taxon>Vertebrata</taxon>
        <taxon>Euteleostomi</taxon>
        <taxon>Actinopterygii</taxon>
        <taxon>Neopterygii</taxon>
        <taxon>Teleostei</taxon>
        <taxon>Ostariophysi</taxon>
        <taxon>Siluriformes</taxon>
        <taxon>Siluridae</taxon>
        <taxon>Silurus</taxon>
    </lineage>
</organism>
<evidence type="ECO:0000259" key="2">
    <source>
        <dbReference type="PROSITE" id="PS50041"/>
    </source>
</evidence>
<feature type="domain" description="C-type lectin" evidence="2">
    <location>
        <begin position="130"/>
        <end position="236"/>
    </location>
</feature>
<reference evidence="3" key="1">
    <citation type="submission" date="2018-07" db="EMBL/GenBank/DDBJ databases">
        <title>Comparative genomics of catfishes provides insights into carnivory and benthic adaptation.</title>
        <authorList>
            <person name="Zhang Y."/>
            <person name="Wang D."/>
            <person name="Peng Z."/>
            <person name="Zheng S."/>
            <person name="Shao F."/>
            <person name="Tao W."/>
        </authorList>
    </citation>
    <scope>NUCLEOTIDE SEQUENCE</scope>
    <source>
        <strain evidence="3">Chongqing</strain>
    </source>
</reference>
<feature type="domain" description="C-type lectin" evidence="2">
    <location>
        <begin position="718"/>
        <end position="830"/>
    </location>
</feature>
<keyword evidence="1" id="KW-1015">Disulfide bond</keyword>
<dbReference type="Pfam" id="PF00059">
    <property type="entry name" value="Lectin_C"/>
    <property type="match status" value="8"/>
</dbReference>
<keyword evidence="3" id="KW-0675">Receptor</keyword>
<dbReference type="Proteomes" id="UP001205998">
    <property type="component" value="Unassembled WGS sequence"/>
</dbReference>
<feature type="non-terminal residue" evidence="3">
    <location>
        <position position="942"/>
    </location>
</feature>
<protein>
    <submittedName>
        <fullName evidence="3">Secretory phospholipase A2 receptor-like</fullName>
    </submittedName>
</protein>
<accession>A0AAD5FNI8</accession>
<dbReference type="AlphaFoldDB" id="A0AAD5FNI8"/>
<dbReference type="InterPro" id="IPR001304">
    <property type="entry name" value="C-type_lectin-like"/>
</dbReference>
<gene>
    <name evidence="3" type="ORF">C0J50_17764</name>
</gene>
<dbReference type="SUPFAM" id="SSF56436">
    <property type="entry name" value="C-type lectin-like"/>
    <property type="match status" value="8"/>
</dbReference>
<name>A0AAD5FNI8_SILAS</name>
<dbReference type="InterPro" id="IPR016187">
    <property type="entry name" value="CTDL_fold"/>
</dbReference>
<keyword evidence="4" id="KW-1185">Reference proteome</keyword>
<feature type="domain" description="C-type lectin" evidence="2">
    <location>
        <begin position="835"/>
        <end position="941"/>
    </location>
</feature>
<dbReference type="Gene3D" id="3.10.100.10">
    <property type="entry name" value="Mannose-Binding Protein A, subunit A"/>
    <property type="match status" value="8"/>
</dbReference>
<feature type="non-terminal residue" evidence="3">
    <location>
        <position position="1"/>
    </location>
</feature>
<dbReference type="PANTHER" id="PTHR45784">
    <property type="entry name" value="C-TYPE LECTIN DOMAIN FAMILY 20 MEMBER A-RELATED"/>
    <property type="match status" value="1"/>
</dbReference>
<evidence type="ECO:0000313" key="4">
    <source>
        <dbReference type="Proteomes" id="UP001205998"/>
    </source>
</evidence>
<comment type="caution">
    <text evidence="3">The sequence shown here is derived from an EMBL/GenBank/DDBJ whole genome shotgun (WGS) entry which is preliminary data.</text>
</comment>
<feature type="domain" description="C-type lectin" evidence="2">
    <location>
        <begin position="248"/>
        <end position="360"/>
    </location>
</feature>